<gene>
    <name evidence="12" type="ORF">AM592_08320</name>
</gene>
<dbReference type="EMBL" id="CP012600">
    <property type="protein sequence ID" value="ALC81608.1"/>
    <property type="molecule type" value="Genomic_DNA"/>
</dbReference>
<evidence type="ECO:0000313" key="13">
    <source>
        <dbReference type="Proteomes" id="UP000067625"/>
    </source>
</evidence>
<keyword evidence="9" id="KW-0178">Competence</keyword>
<dbReference type="Pfam" id="PF07963">
    <property type="entry name" value="N_methyl"/>
    <property type="match status" value="1"/>
</dbReference>
<dbReference type="NCBIfam" id="TIGR02532">
    <property type="entry name" value="IV_pilin_GFxxxE"/>
    <property type="match status" value="1"/>
</dbReference>
<dbReference type="NCBIfam" id="NF040982">
    <property type="entry name" value="ComGD"/>
    <property type="match status" value="1"/>
</dbReference>
<evidence type="ECO:0000256" key="10">
    <source>
        <dbReference type="SAM" id="Phobius"/>
    </source>
</evidence>
<evidence type="ECO:0000256" key="4">
    <source>
        <dbReference type="ARBA" id="ARBA00022481"/>
    </source>
</evidence>
<protein>
    <recommendedName>
        <fullName evidence="11">General secretion pathway GspH domain-containing protein</fullName>
    </recommendedName>
</protein>
<keyword evidence="13" id="KW-1185">Reference proteome</keyword>
<keyword evidence="6 10" id="KW-0812">Transmembrane</keyword>
<dbReference type="GO" id="GO:0030420">
    <property type="term" value="P:establishment of competence for transformation"/>
    <property type="evidence" value="ECO:0007669"/>
    <property type="project" value="UniProtKB-KW"/>
</dbReference>
<evidence type="ECO:0000256" key="2">
    <source>
        <dbReference type="ARBA" id="ARBA00004377"/>
    </source>
</evidence>
<dbReference type="PATRIC" id="fig|1441095.3.peg.1825"/>
<evidence type="ECO:0000256" key="6">
    <source>
        <dbReference type="ARBA" id="ARBA00022692"/>
    </source>
</evidence>
<dbReference type="InterPro" id="IPR022346">
    <property type="entry name" value="T2SS_GspH"/>
</dbReference>
<organism evidence="12 13">
    <name type="scientific">Bacillus gobiensis</name>
    <dbReference type="NCBI Taxonomy" id="1441095"/>
    <lineage>
        <taxon>Bacteria</taxon>
        <taxon>Bacillati</taxon>
        <taxon>Bacillota</taxon>
        <taxon>Bacilli</taxon>
        <taxon>Bacillales</taxon>
        <taxon>Bacillaceae</taxon>
        <taxon>Bacillus</taxon>
    </lineage>
</organism>
<evidence type="ECO:0000256" key="5">
    <source>
        <dbReference type="ARBA" id="ARBA00022519"/>
    </source>
</evidence>
<dbReference type="GO" id="GO:0015628">
    <property type="term" value="P:protein secretion by the type II secretion system"/>
    <property type="evidence" value="ECO:0007669"/>
    <property type="project" value="InterPro"/>
</dbReference>
<dbReference type="InterPro" id="IPR045584">
    <property type="entry name" value="Pilin-like"/>
</dbReference>
<keyword evidence="5" id="KW-0997">Cell inner membrane</keyword>
<keyword evidence="3" id="KW-1003">Cell membrane</keyword>
<evidence type="ECO:0000313" key="12">
    <source>
        <dbReference type="EMBL" id="ALC81608.1"/>
    </source>
</evidence>
<dbReference type="GO" id="GO:0015627">
    <property type="term" value="C:type II protein secretion system complex"/>
    <property type="evidence" value="ECO:0007669"/>
    <property type="project" value="InterPro"/>
</dbReference>
<reference evidence="13" key="1">
    <citation type="submission" date="2015-08" db="EMBL/GenBank/DDBJ databases">
        <title>Genome sequencing project for genomic taxonomy and phylogenomics of Bacillus-like bacteria.</title>
        <authorList>
            <person name="Liu B."/>
            <person name="Wang J."/>
            <person name="Zhu Y."/>
            <person name="Liu G."/>
            <person name="Chen Q."/>
            <person name="Chen Z."/>
            <person name="Lan J."/>
            <person name="Che J."/>
            <person name="Ge C."/>
            <person name="Shi H."/>
            <person name="Pan Z."/>
            <person name="Liu X."/>
        </authorList>
    </citation>
    <scope>NUCLEOTIDE SEQUENCE [LARGE SCALE GENOMIC DNA]</scope>
    <source>
        <strain evidence="13">FJAT-4402</strain>
    </source>
</reference>
<dbReference type="SUPFAM" id="SSF54523">
    <property type="entry name" value="Pili subunits"/>
    <property type="match status" value="1"/>
</dbReference>
<dbReference type="InterPro" id="IPR016785">
    <property type="entry name" value="ComGD"/>
</dbReference>
<reference evidence="12 13" key="2">
    <citation type="journal article" date="2016" name="Int. J. Syst. Evol. Microbiol.">
        <title>Bacillus gobiensis sp. nov., isolated from a soil sample.</title>
        <authorList>
            <person name="Liu B."/>
            <person name="Liu G.H."/>
            <person name="Cetin S."/>
            <person name="Schumann P."/>
            <person name="Pan Z.Z."/>
            <person name="Chen Q.Q."/>
        </authorList>
    </citation>
    <scope>NUCLEOTIDE SEQUENCE [LARGE SCALE GENOMIC DNA]</scope>
    <source>
        <strain evidence="12 13">FJAT-4402</strain>
    </source>
</reference>
<dbReference type="Pfam" id="PF12019">
    <property type="entry name" value="GspH"/>
    <property type="match status" value="1"/>
</dbReference>
<feature type="transmembrane region" description="Helical" evidence="10">
    <location>
        <begin position="6"/>
        <end position="31"/>
    </location>
</feature>
<evidence type="ECO:0000256" key="8">
    <source>
        <dbReference type="ARBA" id="ARBA00023136"/>
    </source>
</evidence>
<keyword evidence="8 10" id="KW-0472">Membrane</keyword>
<dbReference type="RefSeq" id="WP_053603366.1">
    <property type="nucleotide sequence ID" value="NZ_CP012600.1"/>
</dbReference>
<proteinExistence type="predicted"/>
<dbReference type="OrthoDB" id="1653576at2"/>
<accession>A0A0M4G8P4</accession>
<dbReference type="AlphaFoldDB" id="A0A0M4G8P4"/>
<evidence type="ECO:0000256" key="3">
    <source>
        <dbReference type="ARBA" id="ARBA00022475"/>
    </source>
</evidence>
<keyword evidence="4" id="KW-0488">Methylation</keyword>
<dbReference type="STRING" id="1441095.AM592_08320"/>
<dbReference type="PIRSF" id="PIRSF021292">
    <property type="entry name" value="Competence_ComGD"/>
    <property type="match status" value="1"/>
</dbReference>
<dbReference type="GO" id="GO:0005886">
    <property type="term" value="C:plasma membrane"/>
    <property type="evidence" value="ECO:0007669"/>
    <property type="project" value="UniProtKB-SubCell"/>
</dbReference>
<keyword evidence="7 10" id="KW-1133">Transmembrane helix</keyword>
<dbReference type="InterPro" id="IPR012902">
    <property type="entry name" value="N_methyl_site"/>
</dbReference>
<dbReference type="PROSITE" id="PS00409">
    <property type="entry name" value="PROKAR_NTER_METHYL"/>
    <property type="match status" value="1"/>
</dbReference>
<evidence type="ECO:0000256" key="1">
    <source>
        <dbReference type="ARBA" id="ARBA00004241"/>
    </source>
</evidence>
<feature type="domain" description="General secretion pathway GspH" evidence="11">
    <location>
        <begin position="44"/>
        <end position="134"/>
    </location>
</feature>
<dbReference type="Proteomes" id="UP000067625">
    <property type="component" value="Chromosome"/>
</dbReference>
<sequence length="148" mass="16700">MLNKESGFTLLESLTVLAIATIMLTVVFAVMPPTLQKQADMQFVEQFIRDLHHAQQYAITTGERVRVIFDHQNKSYAVRPLNLELKSVMTRSYNATIKIEETTLTKNLIFTSSGSANASGKIVIRTKESVYEITIYIGEGKMNVQKIE</sequence>
<evidence type="ECO:0000259" key="11">
    <source>
        <dbReference type="Pfam" id="PF12019"/>
    </source>
</evidence>
<comment type="subcellular location">
    <subcellularLocation>
        <location evidence="2">Cell inner membrane</location>
        <topology evidence="2">Single-pass membrane protein</topology>
    </subcellularLocation>
    <subcellularLocation>
        <location evidence="1">Cell surface</location>
    </subcellularLocation>
</comment>
<dbReference type="GO" id="GO:0009986">
    <property type="term" value="C:cell surface"/>
    <property type="evidence" value="ECO:0007669"/>
    <property type="project" value="UniProtKB-SubCell"/>
</dbReference>
<evidence type="ECO:0000256" key="7">
    <source>
        <dbReference type="ARBA" id="ARBA00022989"/>
    </source>
</evidence>
<name>A0A0M4G8P4_9BACI</name>
<evidence type="ECO:0000256" key="9">
    <source>
        <dbReference type="ARBA" id="ARBA00023287"/>
    </source>
</evidence>